<dbReference type="KEGG" id="abp:AGABI1DRAFT126551"/>
<gene>
    <name evidence="1" type="ORF">AGABI1DRAFT_126551</name>
</gene>
<protein>
    <submittedName>
        <fullName evidence="1">Uncharacterized protein</fullName>
    </submittedName>
</protein>
<evidence type="ECO:0000313" key="2">
    <source>
        <dbReference type="Proteomes" id="UP000008493"/>
    </source>
</evidence>
<reference evidence="2" key="1">
    <citation type="journal article" date="2012" name="Proc. Natl. Acad. Sci. U.S.A.">
        <title>Genome sequence of the button mushroom Agaricus bisporus reveals mechanisms governing adaptation to a humic-rich ecological niche.</title>
        <authorList>
            <person name="Morin E."/>
            <person name="Kohler A."/>
            <person name="Baker A.R."/>
            <person name="Foulongne-Oriol M."/>
            <person name="Lombard V."/>
            <person name="Nagy L.G."/>
            <person name="Ohm R.A."/>
            <person name="Patyshakuliyeva A."/>
            <person name="Brun A."/>
            <person name="Aerts A.L."/>
            <person name="Bailey A.M."/>
            <person name="Billette C."/>
            <person name="Coutinho P.M."/>
            <person name="Deakin G."/>
            <person name="Doddapaneni H."/>
            <person name="Floudas D."/>
            <person name="Grimwood J."/>
            <person name="Hilden K."/>
            <person name="Kuees U."/>
            <person name="LaButti K.M."/>
            <person name="Lapidus A."/>
            <person name="Lindquist E.A."/>
            <person name="Lucas S.M."/>
            <person name="Murat C."/>
            <person name="Riley R.W."/>
            <person name="Salamov A.A."/>
            <person name="Schmutz J."/>
            <person name="Subramanian V."/>
            <person name="Woesten H.A.B."/>
            <person name="Xu J."/>
            <person name="Eastwood D.C."/>
            <person name="Foster G.D."/>
            <person name="Sonnenberg A.S."/>
            <person name="Cullen D."/>
            <person name="de Vries R.P."/>
            <person name="Lundell T."/>
            <person name="Hibbett D.S."/>
            <person name="Henrissat B."/>
            <person name="Burton K.S."/>
            <person name="Kerrigan R.W."/>
            <person name="Challen M.P."/>
            <person name="Grigoriev I.V."/>
            <person name="Martin F."/>
        </authorList>
    </citation>
    <scope>NUCLEOTIDE SEQUENCE [LARGE SCALE GENOMIC DNA]</scope>
    <source>
        <strain evidence="2">JB137-S8 / ATCC MYA-4627 / FGSC 10392</strain>
    </source>
</reference>
<accession>K5XG53</accession>
<dbReference type="InParanoid" id="K5XG53"/>
<dbReference type="RefSeq" id="XP_007327922.1">
    <property type="nucleotide sequence ID" value="XM_007327860.1"/>
</dbReference>
<dbReference type="GeneID" id="18826520"/>
<keyword evidence="2" id="KW-1185">Reference proteome</keyword>
<name>K5XG53_AGABU</name>
<dbReference type="Proteomes" id="UP000008493">
    <property type="component" value="Unassembled WGS sequence"/>
</dbReference>
<dbReference type="EMBL" id="JH971387">
    <property type="protein sequence ID" value="EKM82217.1"/>
    <property type="molecule type" value="Genomic_DNA"/>
</dbReference>
<sequence>MCRHETLDSTCVSPALEASRSKRDKRNQTFDDDESSFALPISSSLRLLEKPNILRELYTGGDFDLISTRIESSLQRPGKPSPLNRSTNHSNTLSPLLPHFCCTEGGGSVDNFQIIWSRPLSILALFLQQDEGSPRSLP</sequence>
<dbReference type="HOGENOM" id="CLU_1854624_0_0_1"/>
<organism evidence="1 2">
    <name type="scientific">Agaricus bisporus var. burnettii (strain JB137-S8 / ATCC MYA-4627 / FGSC 10392)</name>
    <name type="common">White button mushroom</name>
    <dbReference type="NCBI Taxonomy" id="597362"/>
    <lineage>
        <taxon>Eukaryota</taxon>
        <taxon>Fungi</taxon>
        <taxon>Dikarya</taxon>
        <taxon>Basidiomycota</taxon>
        <taxon>Agaricomycotina</taxon>
        <taxon>Agaricomycetes</taxon>
        <taxon>Agaricomycetidae</taxon>
        <taxon>Agaricales</taxon>
        <taxon>Agaricineae</taxon>
        <taxon>Agaricaceae</taxon>
        <taxon>Agaricus</taxon>
    </lineage>
</organism>
<evidence type="ECO:0000313" key="1">
    <source>
        <dbReference type="EMBL" id="EKM82217.1"/>
    </source>
</evidence>
<proteinExistence type="predicted"/>
<dbReference type="AlphaFoldDB" id="K5XG53"/>